<evidence type="ECO:0000313" key="2">
    <source>
        <dbReference type="Proteomes" id="UP000664628"/>
    </source>
</evidence>
<evidence type="ECO:0000313" key="1">
    <source>
        <dbReference type="EMBL" id="MBO0950372.1"/>
    </source>
</evidence>
<organism evidence="1 2">
    <name type="scientific">Fibrella forsythiae</name>
    <dbReference type="NCBI Taxonomy" id="2817061"/>
    <lineage>
        <taxon>Bacteria</taxon>
        <taxon>Pseudomonadati</taxon>
        <taxon>Bacteroidota</taxon>
        <taxon>Cytophagia</taxon>
        <taxon>Cytophagales</taxon>
        <taxon>Spirosomataceae</taxon>
        <taxon>Fibrella</taxon>
    </lineage>
</organism>
<dbReference type="EMBL" id="JAFMYW010000005">
    <property type="protein sequence ID" value="MBO0950372.1"/>
    <property type="molecule type" value="Genomic_DNA"/>
</dbReference>
<accession>A0ABS3JNA2</accession>
<dbReference type="Proteomes" id="UP000664628">
    <property type="component" value="Unassembled WGS sequence"/>
</dbReference>
<comment type="caution">
    <text evidence="1">The sequence shown here is derived from an EMBL/GenBank/DDBJ whole genome shotgun (WGS) entry which is preliminary data.</text>
</comment>
<proteinExistence type="predicted"/>
<gene>
    <name evidence="1" type="ORF">J2I46_17385</name>
</gene>
<reference evidence="1 2" key="1">
    <citation type="submission" date="2021-03" db="EMBL/GenBank/DDBJ databases">
        <title>Fibrella sp. HMF5405 genome sequencing and assembly.</title>
        <authorList>
            <person name="Kang H."/>
            <person name="Kim H."/>
            <person name="Bae S."/>
            <person name="Joh K."/>
        </authorList>
    </citation>
    <scope>NUCLEOTIDE SEQUENCE [LARGE SCALE GENOMIC DNA]</scope>
    <source>
        <strain evidence="1 2">HMF5405</strain>
    </source>
</reference>
<sequence>MKSLLLFVLTCLAFLGVFLTVSASLFIIAGMAVYVVGRKMLGLSRPVA</sequence>
<keyword evidence="2" id="KW-1185">Reference proteome</keyword>
<protein>
    <recommendedName>
        <fullName evidence="3">Phosphatidate cytidylyltransferase</fullName>
    </recommendedName>
</protein>
<name>A0ABS3JNA2_9BACT</name>
<evidence type="ECO:0008006" key="3">
    <source>
        <dbReference type="Google" id="ProtNLM"/>
    </source>
</evidence>
<dbReference type="RefSeq" id="WP_207330327.1">
    <property type="nucleotide sequence ID" value="NZ_JAFMYW010000005.1"/>
</dbReference>